<dbReference type="PRINTS" id="PR00081">
    <property type="entry name" value="GDHRDH"/>
</dbReference>
<protein>
    <submittedName>
        <fullName evidence="2">SDR family oxidoreductase</fullName>
    </submittedName>
</protein>
<dbReference type="Pfam" id="PF13561">
    <property type="entry name" value="adh_short_C2"/>
    <property type="match status" value="1"/>
</dbReference>
<gene>
    <name evidence="2" type="ORF">WDK88_31790</name>
</gene>
<proteinExistence type="predicted"/>
<dbReference type="RefSeq" id="WP_338833638.1">
    <property type="nucleotide sequence ID" value="NZ_CP147711.1"/>
</dbReference>
<dbReference type="PANTHER" id="PTHR43975">
    <property type="entry name" value="ZGC:101858"/>
    <property type="match status" value="1"/>
</dbReference>
<dbReference type="SUPFAM" id="SSF51735">
    <property type="entry name" value="NAD(P)-binding Rossmann-fold domains"/>
    <property type="match status" value="1"/>
</dbReference>
<evidence type="ECO:0000313" key="2">
    <source>
        <dbReference type="EMBL" id="WXC77970.1"/>
    </source>
</evidence>
<sequence>MRVSIITGGGSGIGAAVARRLAGPDQCLMLHGQGAEAAGLARLNAVAEECRGKGAKVELLTGDLAKAGAGTALVEATRAAFGPVDSIVHAAGFADRRDFASLPREALERAFAVMAAAFHEIAAAALPDLTRDAKGRVVAVSSFGTHRFVPGATYPGSAAAKAALKVLVKSLAIELAASGATANAVMPGYTRKDPGLFGALDTATWERVAKANPMQRLAEPDEVAAVVAFLLSPEAGHVTGATLPVDGGLTLM</sequence>
<dbReference type="InterPro" id="IPR057326">
    <property type="entry name" value="KR_dom"/>
</dbReference>
<dbReference type="EMBL" id="CP147711">
    <property type="protein sequence ID" value="WXC77970.1"/>
    <property type="molecule type" value="Genomic_DNA"/>
</dbReference>
<dbReference type="InterPro" id="IPR036291">
    <property type="entry name" value="NAD(P)-bd_dom_sf"/>
</dbReference>
<dbReference type="PANTHER" id="PTHR43975:SF2">
    <property type="entry name" value="EG:BACR7A4.14 PROTEIN-RELATED"/>
    <property type="match status" value="1"/>
</dbReference>
<evidence type="ECO:0000313" key="3">
    <source>
        <dbReference type="Proteomes" id="UP001432046"/>
    </source>
</evidence>
<dbReference type="Proteomes" id="UP001432046">
    <property type="component" value="Chromosome"/>
</dbReference>
<keyword evidence="3" id="KW-1185">Reference proteome</keyword>
<reference evidence="2" key="2">
    <citation type="submission" date="2024-03" db="EMBL/GenBank/DDBJ databases">
        <authorList>
            <person name="Bromfield E.S.P."/>
            <person name="Cloutier S."/>
        </authorList>
    </citation>
    <scope>NUCLEOTIDE SEQUENCE</scope>
    <source>
        <strain evidence="2">5S5</strain>
    </source>
</reference>
<dbReference type="SMART" id="SM00822">
    <property type="entry name" value="PKS_KR"/>
    <property type="match status" value="1"/>
</dbReference>
<reference evidence="2" key="1">
    <citation type="journal article" date="2021" name="Int. J. Syst. Evol. Microbiol.">
        <title>Bradyrhizobium septentrionale sp. nov. (sv. septentrionale) and Bradyrhizobium quebecense sp. nov. (sv. septentrionale) associated with legumes native to Canada possess rearranged symbiosis genes and numerous insertion sequences.</title>
        <authorList>
            <person name="Bromfield E.S.P."/>
            <person name="Cloutier S."/>
        </authorList>
    </citation>
    <scope>NUCLEOTIDE SEQUENCE</scope>
    <source>
        <strain evidence="2">5S5</strain>
    </source>
</reference>
<evidence type="ECO:0000259" key="1">
    <source>
        <dbReference type="SMART" id="SM00822"/>
    </source>
</evidence>
<accession>A0ABZ2NST4</accession>
<feature type="domain" description="Ketoreductase" evidence="1">
    <location>
        <begin position="2"/>
        <end position="192"/>
    </location>
</feature>
<name>A0ABZ2NST4_9BRAD</name>
<organism evidence="2 3">
    <name type="scientific">Bradyrhizobium septentrionale</name>
    <dbReference type="NCBI Taxonomy" id="1404411"/>
    <lineage>
        <taxon>Bacteria</taxon>
        <taxon>Pseudomonadati</taxon>
        <taxon>Pseudomonadota</taxon>
        <taxon>Alphaproteobacteria</taxon>
        <taxon>Hyphomicrobiales</taxon>
        <taxon>Nitrobacteraceae</taxon>
        <taxon>Bradyrhizobium</taxon>
    </lineage>
</organism>
<dbReference type="Gene3D" id="3.40.50.720">
    <property type="entry name" value="NAD(P)-binding Rossmann-like Domain"/>
    <property type="match status" value="1"/>
</dbReference>
<dbReference type="InterPro" id="IPR002347">
    <property type="entry name" value="SDR_fam"/>
</dbReference>